<dbReference type="PANTHER" id="PTHR43245:SF55">
    <property type="entry name" value="NAD(P)-BINDING DOMAIN-CONTAINING PROTEIN"/>
    <property type="match status" value="1"/>
</dbReference>
<name>A0A381YZX7_9ZZZZ</name>
<dbReference type="Gene3D" id="3.40.50.720">
    <property type="entry name" value="NAD(P)-binding Rossmann-like Domain"/>
    <property type="match status" value="1"/>
</dbReference>
<sequence length="255" mass="28351">MTSKVKVLVTGASGLIGGITTRALSHKYEFSALNRSLVEEIPCTQADITDFNAMISAFHGIDVVLHLSAYTANVNEWESTRDVNIDGTYNVYEASRLNGVNRVVFASTGSTMLGYEHDAPYGDLAKGNYVNAPDNWPMIDHTWPVRPDSLYGASKVFGEALGRHYSDYYGISVINIRLGAVLDTDRPKLRRHYPGYLSQSDCVQMIDLCLSAPASVRYDTFDAISNNRWKWRDTSHATEILGWKPKGSSDDLEIE</sequence>
<dbReference type="InterPro" id="IPR036291">
    <property type="entry name" value="NAD(P)-bd_dom_sf"/>
</dbReference>
<protein>
    <recommendedName>
        <fullName evidence="1">NAD-dependent epimerase/dehydratase domain-containing protein</fullName>
    </recommendedName>
</protein>
<accession>A0A381YZX7</accession>
<organism evidence="2">
    <name type="scientific">marine metagenome</name>
    <dbReference type="NCBI Taxonomy" id="408172"/>
    <lineage>
        <taxon>unclassified sequences</taxon>
        <taxon>metagenomes</taxon>
        <taxon>ecological metagenomes</taxon>
    </lineage>
</organism>
<dbReference type="PANTHER" id="PTHR43245">
    <property type="entry name" value="BIFUNCTIONAL POLYMYXIN RESISTANCE PROTEIN ARNA"/>
    <property type="match status" value="1"/>
</dbReference>
<dbReference type="InterPro" id="IPR001509">
    <property type="entry name" value="Epimerase_deHydtase"/>
</dbReference>
<dbReference type="SUPFAM" id="SSF51735">
    <property type="entry name" value="NAD(P)-binding Rossmann-fold domains"/>
    <property type="match status" value="1"/>
</dbReference>
<dbReference type="InterPro" id="IPR050177">
    <property type="entry name" value="Lipid_A_modif_metabolic_enz"/>
</dbReference>
<evidence type="ECO:0000313" key="2">
    <source>
        <dbReference type="EMBL" id="SVA82464.1"/>
    </source>
</evidence>
<proteinExistence type="predicted"/>
<dbReference type="EMBL" id="UINC01019475">
    <property type="protein sequence ID" value="SVA82464.1"/>
    <property type="molecule type" value="Genomic_DNA"/>
</dbReference>
<dbReference type="AlphaFoldDB" id="A0A381YZX7"/>
<dbReference type="Pfam" id="PF01370">
    <property type="entry name" value="Epimerase"/>
    <property type="match status" value="1"/>
</dbReference>
<reference evidence="2" key="1">
    <citation type="submission" date="2018-05" db="EMBL/GenBank/DDBJ databases">
        <authorList>
            <person name="Lanie J.A."/>
            <person name="Ng W.-L."/>
            <person name="Kazmierczak K.M."/>
            <person name="Andrzejewski T.M."/>
            <person name="Davidsen T.M."/>
            <person name="Wayne K.J."/>
            <person name="Tettelin H."/>
            <person name="Glass J.I."/>
            <person name="Rusch D."/>
            <person name="Podicherti R."/>
            <person name="Tsui H.-C.T."/>
            <person name="Winkler M.E."/>
        </authorList>
    </citation>
    <scope>NUCLEOTIDE SEQUENCE</scope>
</reference>
<gene>
    <name evidence="2" type="ORF">METZ01_LOCUS135318</name>
</gene>
<evidence type="ECO:0000259" key="1">
    <source>
        <dbReference type="Pfam" id="PF01370"/>
    </source>
</evidence>
<feature type="domain" description="NAD-dependent epimerase/dehydratase" evidence="1">
    <location>
        <begin position="7"/>
        <end position="181"/>
    </location>
</feature>